<gene>
    <name evidence="3" type="ordered locus">Bathy13g02110</name>
</gene>
<dbReference type="GeneID" id="19012163"/>
<dbReference type="EMBL" id="FO082266">
    <property type="protein sequence ID" value="CCO19212.1"/>
    <property type="molecule type" value="Genomic_DNA"/>
</dbReference>
<dbReference type="AlphaFoldDB" id="K8ELS7"/>
<protein>
    <submittedName>
        <fullName evidence="3">Auxin efflux carrier family</fullName>
    </submittedName>
</protein>
<dbReference type="PANTHER" id="PTHR36838">
    <property type="entry name" value="AUXIN EFFLUX CARRIER FAMILY PROTEIN"/>
    <property type="match status" value="1"/>
</dbReference>
<dbReference type="KEGG" id="bpg:Bathy13g02110"/>
<evidence type="ECO:0000313" key="3">
    <source>
        <dbReference type="EMBL" id="CCO19212.1"/>
    </source>
</evidence>
<feature type="transmembrane region" description="Helical" evidence="2">
    <location>
        <begin position="290"/>
        <end position="311"/>
    </location>
</feature>
<evidence type="ECO:0000256" key="1">
    <source>
        <dbReference type="ARBA" id="ARBA00022448"/>
    </source>
</evidence>
<feature type="transmembrane region" description="Helical" evidence="2">
    <location>
        <begin position="66"/>
        <end position="85"/>
    </location>
</feature>
<dbReference type="Proteomes" id="UP000198341">
    <property type="component" value="Chromosome 13"/>
</dbReference>
<keyword evidence="2" id="KW-0472">Membrane</keyword>
<organism evidence="3 4">
    <name type="scientific">Bathycoccus prasinos</name>
    <dbReference type="NCBI Taxonomy" id="41875"/>
    <lineage>
        <taxon>Eukaryota</taxon>
        <taxon>Viridiplantae</taxon>
        <taxon>Chlorophyta</taxon>
        <taxon>Mamiellophyceae</taxon>
        <taxon>Mamiellales</taxon>
        <taxon>Bathycoccaceae</taxon>
        <taxon>Bathycoccus</taxon>
    </lineage>
</organism>
<name>K8ELS7_9CHLO</name>
<evidence type="ECO:0000256" key="2">
    <source>
        <dbReference type="SAM" id="Phobius"/>
    </source>
</evidence>
<dbReference type="PANTHER" id="PTHR36838:SF3">
    <property type="entry name" value="TRANSPORTER AUXIN EFFLUX CARRIER EC FAMILY"/>
    <property type="match status" value="1"/>
</dbReference>
<feature type="transmembrane region" description="Helical" evidence="2">
    <location>
        <begin position="227"/>
        <end position="246"/>
    </location>
</feature>
<accession>K8ELS7</accession>
<evidence type="ECO:0000313" key="4">
    <source>
        <dbReference type="Proteomes" id="UP000198341"/>
    </source>
</evidence>
<feature type="transmembrane region" description="Helical" evidence="2">
    <location>
        <begin position="381"/>
        <end position="399"/>
    </location>
</feature>
<feature type="transmembrane region" description="Helical" evidence="2">
    <location>
        <begin position="121"/>
        <end position="142"/>
    </location>
</feature>
<feature type="transmembrane region" description="Helical" evidence="2">
    <location>
        <begin position="258"/>
        <end position="278"/>
    </location>
</feature>
<keyword evidence="2" id="KW-0812">Transmembrane</keyword>
<feature type="transmembrane region" description="Helical" evidence="2">
    <location>
        <begin position="188"/>
        <end position="206"/>
    </location>
</feature>
<keyword evidence="1" id="KW-0813">Transport</keyword>
<feature type="transmembrane region" description="Helical" evidence="2">
    <location>
        <begin position="350"/>
        <end position="369"/>
    </location>
</feature>
<feature type="transmembrane region" description="Helical" evidence="2">
    <location>
        <begin position="154"/>
        <end position="176"/>
    </location>
</feature>
<dbReference type="OrthoDB" id="30104at2759"/>
<sequence length="511" mass="56163">MNTEVSFKLCLASSTILLGFTLRKLHVVTRENGESLLAVIFGALLPSLLLQRLARNEERLYVRVSRKTASIARFVGAFCGFSFLIQARREVLTKNSSMSFFVLLMHLIQQTFASIHASAEYLVFFAYSVSQCLVGTTVGFLLFRNRERNKGEHLAGATVGVNLGTFAYPLVFAVFGEVGLRRAVVFDFFNQVSILIASYVLFALSTRRDGDGGEKTSKEVILKAIKTQMFTPCLLALYLSIALKAIPNASIPYALDQFLGSLAVAAKPLALLSLGILFEPKMSKREVSDVVTLLLIRYGSGLLIAATAIALNMYQFIGASGLAVLTLALTAPVPLISIRYAKQFGLNSGPAATAVNASNVVSFVAILMLAGADFETQRRSLMSLFALIGFFLFSVGCFMNKKAMMVSEEGNDDSFEIRDIGNGKKRFVSTNAFLTRRRANTIAITKFDDTNHHIYKRRKNVVQLVPSSLSPVATPPPRVCCRTFVVSRRIRNRNSDRFFCVAAHRSAALVF</sequence>
<reference evidence="3 4" key="1">
    <citation type="submission" date="2011-10" db="EMBL/GenBank/DDBJ databases">
        <authorList>
            <person name="Genoscope - CEA"/>
        </authorList>
    </citation>
    <scope>NUCLEOTIDE SEQUENCE [LARGE SCALE GENOMIC DNA]</scope>
    <source>
        <strain evidence="3 4">RCC 1105</strain>
    </source>
</reference>
<proteinExistence type="predicted"/>
<feature type="transmembrane region" description="Helical" evidence="2">
    <location>
        <begin position="317"/>
        <end position="338"/>
    </location>
</feature>
<keyword evidence="4" id="KW-1185">Reference proteome</keyword>
<keyword evidence="2" id="KW-1133">Transmembrane helix</keyword>
<dbReference type="RefSeq" id="XP_007509409.1">
    <property type="nucleotide sequence ID" value="XM_007509347.1"/>
</dbReference>